<proteinExistence type="predicted"/>
<dbReference type="AlphaFoldDB" id="A0A2G5DAB3"/>
<evidence type="ECO:0000313" key="2">
    <source>
        <dbReference type="Proteomes" id="UP000230069"/>
    </source>
</evidence>
<accession>A0A2G5DAB3</accession>
<organism evidence="1 2">
    <name type="scientific">Aquilegia coerulea</name>
    <name type="common">Rocky mountain columbine</name>
    <dbReference type="NCBI Taxonomy" id="218851"/>
    <lineage>
        <taxon>Eukaryota</taxon>
        <taxon>Viridiplantae</taxon>
        <taxon>Streptophyta</taxon>
        <taxon>Embryophyta</taxon>
        <taxon>Tracheophyta</taxon>
        <taxon>Spermatophyta</taxon>
        <taxon>Magnoliopsida</taxon>
        <taxon>Ranunculales</taxon>
        <taxon>Ranunculaceae</taxon>
        <taxon>Thalictroideae</taxon>
        <taxon>Aquilegia</taxon>
    </lineage>
</organism>
<dbReference type="EMBL" id="KZ305042">
    <property type="protein sequence ID" value="PIA40470.1"/>
    <property type="molecule type" value="Genomic_DNA"/>
</dbReference>
<protein>
    <submittedName>
        <fullName evidence="1">Uncharacterized protein</fullName>
    </submittedName>
</protein>
<sequence>MSSWNQLISQILLQAHPPQVPEFLGPAALKPKCLTISFGYNEIDSVRIKHKVLDSCPLEINGISLGSSQKRGVSEACDEENKNRLDIVSVLQSGKRHSFVF</sequence>
<dbReference type="InParanoid" id="A0A2G5DAB3"/>
<dbReference type="Proteomes" id="UP000230069">
    <property type="component" value="Unassembled WGS sequence"/>
</dbReference>
<keyword evidence="2" id="KW-1185">Reference proteome</keyword>
<reference evidence="1 2" key="1">
    <citation type="submission" date="2017-09" db="EMBL/GenBank/DDBJ databases">
        <title>WGS assembly of Aquilegia coerulea Goldsmith.</title>
        <authorList>
            <person name="Hodges S."/>
            <person name="Kramer E."/>
            <person name="Nordborg M."/>
            <person name="Tomkins J."/>
            <person name="Borevitz J."/>
            <person name="Derieg N."/>
            <person name="Yan J."/>
            <person name="Mihaltcheva S."/>
            <person name="Hayes R.D."/>
            <person name="Rokhsar D."/>
        </authorList>
    </citation>
    <scope>NUCLEOTIDE SEQUENCE [LARGE SCALE GENOMIC DNA]</scope>
    <source>
        <strain evidence="2">cv. Goldsmith</strain>
    </source>
</reference>
<gene>
    <name evidence="1" type="ORF">AQUCO_02500281v1</name>
</gene>
<name>A0A2G5DAB3_AQUCA</name>
<evidence type="ECO:0000313" key="1">
    <source>
        <dbReference type="EMBL" id="PIA40470.1"/>
    </source>
</evidence>